<evidence type="ECO:0000313" key="2">
    <source>
        <dbReference type="Proteomes" id="UP000054565"/>
    </source>
</evidence>
<sequence length="107" mass="12121">MLRQILQGNAQALLNITLEQAASKSNPNISAALMVVPEVTVTWGNFGETVLTGDESQRGAQPLRSICFEDRRPSKRAGCRVPFRVFFVHRRRRPKCYVVLFMESRLS</sequence>
<accession>A0A0J7BAF3</accession>
<dbReference type="EMBL" id="DS028096">
    <property type="protein sequence ID" value="KMP07002.1"/>
    <property type="molecule type" value="Genomic_DNA"/>
</dbReference>
<dbReference type="Proteomes" id="UP000054565">
    <property type="component" value="Unassembled WGS sequence"/>
</dbReference>
<organism evidence="1 2">
    <name type="scientific">Coccidioides immitis RMSCC 2394</name>
    <dbReference type="NCBI Taxonomy" id="404692"/>
    <lineage>
        <taxon>Eukaryota</taxon>
        <taxon>Fungi</taxon>
        <taxon>Dikarya</taxon>
        <taxon>Ascomycota</taxon>
        <taxon>Pezizomycotina</taxon>
        <taxon>Eurotiomycetes</taxon>
        <taxon>Eurotiomycetidae</taxon>
        <taxon>Onygenales</taxon>
        <taxon>Onygenaceae</taxon>
        <taxon>Coccidioides</taxon>
    </lineage>
</organism>
<name>A0A0J7BAF3_COCIT</name>
<dbReference type="AlphaFoldDB" id="A0A0J7BAF3"/>
<protein>
    <submittedName>
        <fullName evidence="1">Uncharacterized protein</fullName>
    </submittedName>
</protein>
<gene>
    <name evidence="1" type="ORF">CIRG_06683</name>
</gene>
<reference evidence="2" key="1">
    <citation type="journal article" date="2010" name="Genome Res.">
        <title>Population genomic sequencing of Coccidioides fungi reveals recent hybridization and transposon control.</title>
        <authorList>
            <person name="Neafsey D.E."/>
            <person name="Barker B.M."/>
            <person name="Sharpton T.J."/>
            <person name="Stajich J.E."/>
            <person name="Park D.J."/>
            <person name="Whiston E."/>
            <person name="Hung C.-Y."/>
            <person name="McMahan C."/>
            <person name="White J."/>
            <person name="Sykes S."/>
            <person name="Heiman D."/>
            <person name="Young S."/>
            <person name="Zeng Q."/>
            <person name="Abouelleil A."/>
            <person name="Aftuck L."/>
            <person name="Bessette D."/>
            <person name="Brown A."/>
            <person name="FitzGerald M."/>
            <person name="Lui A."/>
            <person name="Macdonald J.P."/>
            <person name="Priest M."/>
            <person name="Orbach M.J."/>
            <person name="Galgiani J.N."/>
            <person name="Kirkland T.N."/>
            <person name="Cole G.T."/>
            <person name="Birren B.W."/>
            <person name="Henn M.R."/>
            <person name="Taylor J.W."/>
            <person name="Rounsley S.D."/>
        </authorList>
    </citation>
    <scope>NUCLEOTIDE SEQUENCE [LARGE SCALE GENOMIC DNA]</scope>
    <source>
        <strain evidence="2">RMSCC 2394</strain>
    </source>
</reference>
<proteinExistence type="predicted"/>
<evidence type="ECO:0000313" key="1">
    <source>
        <dbReference type="EMBL" id="KMP07002.1"/>
    </source>
</evidence>